<dbReference type="KEGG" id="tci:A7K98_06495"/>
<dbReference type="AlphaFoldDB" id="A0A1Y0LIK3"/>
<evidence type="ECO:0000313" key="5">
    <source>
        <dbReference type="Proteomes" id="UP000195729"/>
    </source>
</evidence>
<feature type="transmembrane region" description="Helical" evidence="1">
    <location>
        <begin position="125"/>
        <end position="145"/>
    </location>
</feature>
<dbReference type="GO" id="GO:0005886">
    <property type="term" value="C:plasma membrane"/>
    <property type="evidence" value="ECO:0007669"/>
    <property type="project" value="TreeGrafter"/>
</dbReference>
<dbReference type="EMBL" id="CP015581">
    <property type="protein sequence ID" value="ARU97499.1"/>
    <property type="molecule type" value="Genomic_DNA"/>
</dbReference>
<keyword evidence="1" id="KW-0472">Membrane</keyword>
<dbReference type="OrthoDB" id="948134at2"/>
<feature type="transmembrane region" description="Helical" evidence="1">
    <location>
        <begin position="40"/>
        <end position="65"/>
    </location>
</feature>
<sequence>MHIDINSLIHHYGYFALLLGCMAEGETFVLLGGIAAHKGLLHFAGVVIAAMAGGIIGDQLLYWLGRRYGTRLLSKFSNHQDKAARASELINRHPSLFVIGVRFMYGFRIIGPIIIGTSQLSPRRFLIFNVIGAFIWALLFVSLGYFAGKLITPWFDKLDEYLKPVFWVAGIAVVLYIVWKGIRFLQQRRQQQ</sequence>
<dbReference type="Proteomes" id="UP000195729">
    <property type="component" value="Chromosome"/>
</dbReference>
<dbReference type="PANTHER" id="PTHR42709">
    <property type="entry name" value="ALKALINE PHOSPHATASE LIKE PROTEIN"/>
    <property type="match status" value="1"/>
</dbReference>
<feature type="transmembrane region" description="Helical" evidence="1">
    <location>
        <begin position="12"/>
        <end position="34"/>
    </location>
</feature>
<dbReference type="InterPro" id="IPR032816">
    <property type="entry name" value="VTT_dom"/>
</dbReference>
<organism evidence="3 6">
    <name type="scientific">Tatumella citrea</name>
    <name type="common">Pantoea citrea</name>
    <dbReference type="NCBI Taxonomy" id="53336"/>
    <lineage>
        <taxon>Bacteria</taxon>
        <taxon>Pseudomonadati</taxon>
        <taxon>Pseudomonadota</taxon>
        <taxon>Gammaproteobacteria</taxon>
        <taxon>Enterobacterales</taxon>
        <taxon>Erwiniaceae</taxon>
        <taxon>Tatumella</taxon>
    </lineage>
</organism>
<reference evidence="5 6" key="1">
    <citation type="submission" date="2016-05" db="EMBL/GenBank/DDBJ databases">
        <title>Complete genome sequence of two 2,5-diketo-D-glunonic acid producing strain Tatumella citrea.</title>
        <authorList>
            <person name="Duan C."/>
            <person name="Yang J."/>
            <person name="Yang S."/>
        </authorList>
    </citation>
    <scope>NUCLEOTIDE SEQUENCE [LARGE SCALE GENOMIC DNA]</scope>
    <source>
        <strain evidence="4 5">ATCC 39140</strain>
        <strain evidence="3 6">DSM 13699</strain>
    </source>
</reference>
<dbReference type="Proteomes" id="UP000195814">
    <property type="component" value="Chromosome"/>
</dbReference>
<name>A0A1Y0LIK3_TATCI</name>
<accession>A0A1Y0LIK3</accession>
<evidence type="ECO:0000313" key="4">
    <source>
        <dbReference type="EMBL" id="ARU97499.1"/>
    </source>
</evidence>
<dbReference type="RefSeq" id="WP_087487829.1">
    <property type="nucleotide sequence ID" value="NZ_CP015579.1"/>
</dbReference>
<feature type="domain" description="VTT" evidence="2">
    <location>
        <begin position="25"/>
        <end position="145"/>
    </location>
</feature>
<evidence type="ECO:0000313" key="3">
    <source>
        <dbReference type="EMBL" id="ARU93460.1"/>
    </source>
</evidence>
<evidence type="ECO:0000313" key="6">
    <source>
        <dbReference type="Proteomes" id="UP000195814"/>
    </source>
</evidence>
<evidence type="ECO:0000259" key="2">
    <source>
        <dbReference type="Pfam" id="PF09335"/>
    </source>
</evidence>
<dbReference type="PANTHER" id="PTHR42709:SF2">
    <property type="entry name" value="INNER MEMBRANE PROTEIN YOHD"/>
    <property type="match status" value="1"/>
</dbReference>
<keyword evidence="5" id="KW-1185">Reference proteome</keyword>
<keyword evidence="1" id="KW-0812">Transmembrane</keyword>
<feature type="transmembrane region" description="Helical" evidence="1">
    <location>
        <begin position="165"/>
        <end position="182"/>
    </location>
</feature>
<proteinExistence type="predicted"/>
<keyword evidence="1" id="KW-1133">Transmembrane helix</keyword>
<protein>
    <recommendedName>
        <fullName evidence="2">VTT domain-containing protein</fullName>
    </recommendedName>
</protein>
<dbReference type="Pfam" id="PF09335">
    <property type="entry name" value="VTT_dom"/>
    <property type="match status" value="1"/>
</dbReference>
<dbReference type="InterPro" id="IPR051311">
    <property type="entry name" value="DedA_domain"/>
</dbReference>
<evidence type="ECO:0000256" key="1">
    <source>
        <dbReference type="SAM" id="Phobius"/>
    </source>
</evidence>
<gene>
    <name evidence="3" type="ORF">A7K98_06495</name>
    <name evidence="4" type="ORF">A7K99_06495</name>
</gene>
<dbReference type="EMBL" id="CP015579">
    <property type="protein sequence ID" value="ARU93460.1"/>
    <property type="molecule type" value="Genomic_DNA"/>
</dbReference>